<accession>A0A7U3ZRQ2</accession>
<protein>
    <submittedName>
        <fullName evidence="1">Uncharacterized protein</fullName>
    </submittedName>
</protein>
<name>A0A7U3ZRQ2_RUNSL</name>
<reference evidence="1 2" key="2">
    <citation type="journal article" date="2012" name="Stand. Genomic Sci.">
        <title>Complete genome sequence of the aquatic bacterium Runella slithyformis type strain (LSU 4(T)).</title>
        <authorList>
            <person name="Copeland A."/>
            <person name="Zhang X."/>
            <person name="Misra M."/>
            <person name="Lapidus A."/>
            <person name="Nolan M."/>
            <person name="Lucas S."/>
            <person name="Deshpande S."/>
            <person name="Cheng J.F."/>
            <person name="Tapia R."/>
            <person name="Goodwin L.A."/>
            <person name="Pitluck S."/>
            <person name="Liolios K."/>
            <person name="Pagani I."/>
            <person name="Ivanova N."/>
            <person name="Mikhailova N."/>
            <person name="Pati A."/>
            <person name="Chen A."/>
            <person name="Palaniappan K."/>
            <person name="Land M."/>
            <person name="Hauser L."/>
            <person name="Pan C."/>
            <person name="Jeffries C.D."/>
            <person name="Detter J.C."/>
            <person name="Brambilla E.M."/>
            <person name="Rohde M."/>
            <person name="Djao O.D."/>
            <person name="Goker M."/>
            <person name="Sikorski J."/>
            <person name="Tindall B.J."/>
            <person name="Woyke T."/>
            <person name="Bristow J."/>
            <person name="Eisen J.A."/>
            <person name="Markowitz V."/>
            <person name="Hugenholtz P."/>
            <person name="Kyrpides N.C."/>
            <person name="Klenk H.P."/>
            <person name="Mavromatis K."/>
        </authorList>
    </citation>
    <scope>NUCLEOTIDE SEQUENCE [LARGE SCALE GENOMIC DNA]</scope>
    <source>
        <strain evidence="2">ATCC 29530 / DSM 19594 / LMG 11500 / NCIMB 11436 / LSU 4</strain>
    </source>
</reference>
<evidence type="ECO:0000313" key="1">
    <source>
        <dbReference type="EMBL" id="AEI52152.1"/>
    </source>
</evidence>
<keyword evidence="1" id="KW-0614">Plasmid</keyword>
<proteinExistence type="predicted"/>
<dbReference type="EMBL" id="CP002862">
    <property type="protein sequence ID" value="AEI52152.1"/>
    <property type="molecule type" value="Genomic_DNA"/>
</dbReference>
<organism evidence="1 2">
    <name type="scientific">Runella slithyformis (strain ATCC 29530 / DSM 19594 / LMG 11500 / NCIMB 11436 / LSU 4)</name>
    <dbReference type="NCBI Taxonomy" id="761193"/>
    <lineage>
        <taxon>Bacteria</taxon>
        <taxon>Pseudomonadati</taxon>
        <taxon>Bacteroidota</taxon>
        <taxon>Cytophagia</taxon>
        <taxon>Cytophagales</taxon>
        <taxon>Spirosomataceae</taxon>
        <taxon>Runella</taxon>
    </lineage>
</organism>
<dbReference type="AlphaFoldDB" id="A0A7U3ZRQ2"/>
<reference evidence="2" key="1">
    <citation type="submission" date="2011-06" db="EMBL/GenBank/DDBJ databases">
        <title>The complete genome of plasmid 3 of Runella slithyformis DSM 19594.</title>
        <authorList>
            <consortium name="US DOE Joint Genome Institute (JGI-PGF)"/>
            <person name="Lucas S."/>
            <person name="Han J."/>
            <person name="Lapidus A."/>
            <person name="Bruce D."/>
            <person name="Goodwin L."/>
            <person name="Pitluck S."/>
            <person name="Peters L."/>
            <person name="Kyrpides N."/>
            <person name="Mavromatis K."/>
            <person name="Ivanova N."/>
            <person name="Ovchinnikova G."/>
            <person name="Zhang X."/>
            <person name="Misra M."/>
            <person name="Detter J.C."/>
            <person name="Tapia R."/>
            <person name="Han C."/>
            <person name="Land M."/>
            <person name="Hauser L."/>
            <person name="Markowitz V."/>
            <person name="Cheng J.-F."/>
            <person name="Hugenholtz P."/>
            <person name="Woyke T."/>
            <person name="Wu D."/>
            <person name="Tindall B."/>
            <person name="Faehrich R."/>
            <person name="Brambilla E."/>
            <person name="Klenk H.-P."/>
            <person name="Eisen J.A."/>
        </authorList>
    </citation>
    <scope>NUCLEOTIDE SEQUENCE [LARGE SCALE GENOMIC DNA]</scope>
    <source>
        <strain evidence="2">ATCC 29530 / DSM 19594 / LMG 11500 / NCIMB 11436 / LSU 4</strain>
        <plasmid evidence="2">pRUNSL03</plasmid>
    </source>
</reference>
<sequence length="129" mass="14201">MTGYISATGKIVFPTKTVSELAIDFNNASFKIGTQEGKRKVKSLYLILSSIEEDAFQFEKAPKGYTLSLAILLKKIGIDFSSAKYSFTIESFDYEGSTGLELQLNSEDSILKAPYMGKPRGRKPKALTA</sequence>
<dbReference type="RefSeq" id="WP_013921733.1">
    <property type="nucleotide sequence ID" value="NC_015694.1"/>
</dbReference>
<gene>
    <name evidence="1" type="ordered locus">Runsl_5855</name>
</gene>
<geneLocation type="plasmid" evidence="1 2">
    <name>pRUNSL03</name>
</geneLocation>
<keyword evidence="2" id="KW-1185">Reference proteome</keyword>
<dbReference type="Proteomes" id="UP000000493">
    <property type="component" value="Plasmid pRUNSL03"/>
</dbReference>
<dbReference type="KEGG" id="rsi:Runsl_5855"/>
<evidence type="ECO:0000313" key="2">
    <source>
        <dbReference type="Proteomes" id="UP000000493"/>
    </source>
</evidence>